<feature type="domain" description="GB1/RHD3-type G" evidence="8">
    <location>
        <begin position="42"/>
        <end position="269"/>
    </location>
</feature>
<evidence type="ECO:0000256" key="3">
    <source>
        <dbReference type="ARBA" id="ARBA00022801"/>
    </source>
</evidence>
<keyword evidence="3" id="KW-0378">Hydrolase</keyword>
<keyword evidence="7" id="KW-0175">Coiled coil</keyword>
<dbReference type="InterPro" id="IPR030386">
    <property type="entry name" value="G_GB1_RHD3_dom"/>
</dbReference>
<dbReference type="Gene3D" id="1.20.1000.10">
    <property type="entry name" value="Guanylate-binding protein, C-terminal domain"/>
    <property type="match status" value="3"/>
</dbReference>
<dbReference type="SUPFAM" id="SSF52540">
    <property type="entry name" value="P-loop containing nucleoside triphosphate hydrolases"/>
    <property type="match status" value="3"/>
</dbReference>
<gene>
    <name evidence="9" type="ORF">SKAU_G00396030</name>
</gene>
<accession>A0A9Q1ECJ3</accession>
<keyword evidence="4" id="KW-0391">Immunity</keyword>
<dbReference type="InterPro" id="IPR015894">
    <property type="entry name" value="Guanylate-bd_N"/>
</dbReference>
<proteinExistence type="inferred from homology"/>
<dbReference type="InterPro" id="IPR037684">
    <property type="entry name" value="GBP_C"/>
</dbReference>
<keyword evidence="10" id="KW-1185">Reference proteome</keyword>
<dbReference type="Pfam" id="PF02841">
    <property type="entry name" value="GBP_C"/>
    <property type="match status" value="3"/>
</dbReference>
<dbReference type="CDD" id="cd16269">
    <property type="entry name" value="GBP_C"/>
    <property type="match status" value="1"/>
</dbReference>
<dbReference type="Pfam" id="PF02263">
    <property type="entry name" value="GBP"/>
    <property type="match status" value="2"/>
</dbReference>
<dbReference type="Proteomes" id="UP001152622">
    <property type="component" value="Chromosome 20"/>
</dbReference>
<dbReference type="PANTHER" id="PTHR10751">
    <property type="entry name" value="GUANYLATE BINDING PROTEIN"/>
    <property type="match status" value="1"/>
</dbReference>
<feature type="domain" description="GB1/RHD3-type G" evidence="8">
    <location>
        <begin position="442"/>
        <end position="550"/>
    </location>
</feature>
<feature type="coiled-coil region" evidence="7">
    <location>
        <begin position="1250"/>
        <end position="1355"/>
    </location>
</feature>
<dbReference type="InterPro" id="IPR036543">
    <property type="entry name" value="Guanylate-bd_C_sf"/>
</dbReference>
<dbReference type="PROSITE" id="PS51715">
    <property type="entry name" value="G_GB1_RHD3"/>
    <property type="match status" value="3"/>
</dbReference>
<feature type="domain" description="GB1/RHD3-type G" evidence="8">
    <location>
        <begin position="808"/>
        <end position="1048"/>
    </location>
</feature>
<comment type="caution">
    <text evidence="9">The sequence shown here is derived from an EMBL/GenBank/DDBJ whole genome shotgun (WGS) entry which is preliminary data.</text>
</comment>
<dbReference type="InterPro" id="IPR027417">
    <property type="entry name" value="P-loop_NTPase"/>
</dbReference>
<dbReference type="EMBL" id="JAINUF010000020">
    <property type="protein sequence ID" value="KAJ8336260.1"/>
    <property type="molecule type" value="Genomic_DNA"/>
</dbReference>
<evidence type="ECO:0000256" key="7">
    <source>
        <dbReference type="SAM" id="Coils"/>
    </source>
</evidence>
<sequence>MWVFLVTGNSYEMEGPVCLIQNTSAGELQVNQEALDILRSIGQPVVVVSIVGLYRTGKSYLMNRLAGKTTGFSVCSTIQSETKGIWMWCVPHPRRDDVTLVLLDTEGLGDVEKEDEKNDTWIFALVILLSSTLVYNSMRTIDHQALRNLHYVMELTNHIKVRSSEEGEGEASADYAQFLPSFVWTVRDFTLDLLFDGRRPPRRVPGEISEDPVSNCIQNFFPTRKCFVLNRPVSQSKLKVLDELCDSHLDPGFVQQVTDFCSYLFNQSKLKTLSAGVIVTGSVLGNLAVMYVEVIRSGSVPCLENAVAALSKIENSAAVEESCALYRRLLGERVVPDPKTGAVGEKDLSGVHDVCLQEALQLFKTNSFKDEDERYQKDLIEQIKEVYRGKCSENTELSLCNSLLQRLSEKLGHASYLRPGGYADYRIQLDSIVQTYRATPGKGVQEDEKNDTWIFALVILLSSTLVYNSMRTIDHQALRNLHYVTELTNHIKVRSSEEGGGEASADYAQFLPSFVWTVRDFTLDLLFDGRRITPDEYLEKSLKIQSVLGNLAVMYVEVIRSGSVPCLENAVAALSKIENSAAVEESFALYRRLLGERVVPDPKTGAVGEKDLSGVHDVCLQEALRLFKTNSFKDKDERYQKDLIEQIKEVYRGKCSENAELSLCNSLLQRLSEKLGHASYLRPGGYADYRIQLDSIVQTYRATPGKGVQAHQVLEAFLQDREENIRDIRRTDKVLTQRMHLLKEDKTRADRQRYEAEAEAAQREKKVMERRLGGQFVGMEKPVCLISSTTTGDLQVEKEALDILNSIRQPVVVVAIVGMYRTGKSYLMNRLAGKHKGFSLGSTIQSETKGIWMWCVPHPHRKDQTLVLLDTEGLGDVGKGDQTHDTWIFSLAVLLSSTFVYNSMGTINNEAVMSMHYVTELTEHIKVKSSKEKGEEMPSDYIRFFPTFVWAVRDFTLELKIEGKAVTADQYLENSLKLVKGNSKHVAYSNGPRECIRNYFPTRKCFVFDQPASKEKLRIIEELTDADLETAFVRQTLEFCSYIFKQSKEKTMTGGLMVTGQMLGNLAVMYVDAIRSGSVPCLENAVAALSKIENSAAVEESFAIYRRLLGERVKLPTKTQEELSSVHDGCLKEALQLFMNRSFKDKDQAFQKHLMERIKEEYDGKCSENAVASQIHCTDILQQLWEKLDPESFMRPGGYADYRVQLDSIIQNYRATPGKGVQAEQVLEIFMKDKNDLGSSILKADIDLTEQDKKLKEERARAEMEKFKAEVARKEQEDTAKRLEDAERAHVENQSQLMEKMERDRQAILEENQRILDQRLEEQRALISEGFAAKAQAMEAQVQSLQREVAASKNRGGGCVLL</sequence>
<dbReference type="CDD" id="cd01851">
    <property type="entry name" value="GBP"/>
    <property type="match status" value="2"/>
</dbReference>
<evidence type="ECO:0000259" key="8">
    <source>
        <dbReference type="PROSITE" id="PS51715"/>
    </source>
</evidence>
<keyword evidence="1" id="KW-0399">Innate immunity</keyword>
<dbReference type="OrthoDB" id="2135133at2759"/>
<evidence type="ECO:0000256" key="5">
    <source>
        <dbReference type="ARBA" id="ARBA00023134"/>
    </source>
</evidence>
<evidence type="ECO:0000256" key="2">
    <source>
        <dbReference type="ARBA" id="ARBA00022741"/>
    </source>
</evidence>
<dbReference type="SUPFAM" id="SSF48340">
    <property type="entry name" value="Interferon-induced guanylate-binding protein 1 (GBP1), C-terminal domain"/>
    <property type="match status" value="3"/>
</dbReference>
<feature type="coiled-coil region" evidence="7">
    <location>
        <begin position="744"/>
        <end position="771"/>
    </location>
</feature>
<evidence type="ECO:0000256" key="4">
    <source>
        <dbReference type="ARBA" id="ARBA00022859"/>
    </source>
</evidence>
<evidence type="ECO:0000313" key="9">
    <source>
        <dbReference type="EMBL" id="KAJ8336260.1"/>
    </source>
</evidence>
<dbReference type="Gene3D" id="3.40.50.300">
    <property type="entry name" value="P-loop containing nucleotide triphosphate hydrolases"/>
    <property type="match status" value="2"/>
</dbReference>
<dbReference type="GO" id="GO:0003924">
    <property type="term" value="F:GTPase activity"/>
    <property type="evidence" value="ECO:0007669"/>
    <property type="project" value="InterPro"/>
</dbReference>
<dbReference type="InterPro" id="IPR003191">
    <property type="entry name" value="Guanylate-bd/ATL_C"/>
</dbReference>
<comment type="similarity">
    <text evidence="6">Belongs to the TRAFAC class dynamin-like GTPase superfamily. GB1/RHD3 GTPase family.</text>
</comment>
<evidence type="ECO:0000256" key="6">
    <source>
        <dbReference type="PROSITE-ProRule" id="PRU01052"/>
    </source>
</evidence>
<evidence type="ECO:0000313" key="10">
    <source>
        <dbReference type="Proteomes" id="UP001152622"/>
    </source>
</evidence>
<protein>
    <recommendedName>
        <fullName evidence="8">GB1/RHD3-type G domain-containing protein</fullName>
    </recommendedName>
</protein>
<dbReference type="FunFam" id="1.20.1000.10:FF:000001">
    <property type="entry name" value="Guanylate binding protein 1"/>
    <property type="match status" value="1"/>
</dbReference>
<keyword evidence="2" id="KW-0547">Nucleotide-binding</keyword>
<dbReference type="FunFam" id="3.40.50.300:FF:000422">
    <property type="entry name" value="Guanylate-binding protein 1"/>
    <property type="match status" value="1"/>
</dbReference>
<organism evidence="9 10">
    <name type="scientific">Synaphobranchus kaupii</name>
    <name type="common">Kaup's arrowtooth eel</name>
    <dbReference type="NCBI Taxonomy" id="118154"/>
    <lineage>
        <taxon>Eukaryota</taxon>
        <taxon>Metazoa</taxon>
        <taxon>Chordata</taxon>
        <taxon>Craniata</taxon>
        <taxon>Vertebrata</taxon>
        <taxon>Euteleostomi</taxon>
        <taxon>Actinopterygii</taxon>
        <taxon>Neopterygii</taxon>
        <taxon>Teleostei</taxon>
        <taxon>Anguilliformes</taxon>
        <taxon>Synaphobranchidae</taxon>
        <taxon>Synaphobranchus</taxon>
    </lineage>
</organism>
<name>A0A9Q1ECJ3_SYNKA</name>
<dbReference type="GO" id="GO:0005525">
    <property type="term" value="F:GTP binding"/>
    <property type="evidence" value="ECO:0007669"/>
    <property type="project" value="UniProtKB-KW"/>
</dbReference>
<evidence type="ECO:0000256" key="1">
    <source>
        <dbReference type="ARBA" id="ARBA00022588"/>
    </source>
</evidence>
<keyword evidence="5" id="KW-0342">GTP-binding</keyword>
<dbReference type="GO" id="GO:0045087">
    <property type="term" value="P:innate immune response"/>
    <property type="evidence" value="ECO:0007669"/>
    <property type="project" value="UniProtKB-KW"/>
</dbReference>
<reference evidence="9" key="1">
    <citation type="journal article" date="2023" name="Science">
        <title>Genome structures resolve the early diversification of teleost fishes.</title>
        <authorList>
            <person name="Parey E."/>
            <person name="Louis A."/>
            <person name="Montfort J."/>
            <person name="Bouchez O."/>
            <person name="Roques C."/>
            <person name="Iampietro C."/>
            <person name="Lluch J."/>
            <person name="Castinel A."/>
            <person name="Donnadieu C."/>
            <person name="Desvignes T."/>
            <person name="Floi Bucao C."/>
            <person name="Jouanno E."/>
            <person name="Wen M."/>
            <person name="Mejri S."/>
            <person name="Dirks R."/>
            <person name="Jansen H."/>
            <person name="Henkel C."/>
            <person name="Chen W.J."/>
            <person name="Zahm M."/>
            <person name="Cabau C."/>
            <person name="Klopp C."/>
            <person name="Thompson A.W."/>
            <person name="Robinson-Rechavi M."/>
            <person name="Braasch I."/>
            <person name="Lecointre G."/>
            <person name="Bobe J."/>
            <person name="Postlethwait J.H."/>
            <person name="Berthelot C."/>
            <person name="Roest Crollius H."/>
            <person name="Guiguen Y."/>
        </authorList>
    </citation>
    <scope>NUCLEOTIDE SEQUENCE</scope>
    <source>
        <strain evidence="9">WJC10195</strain>
    </source>
</reference>